<evidence type="ECO:0000313" key="13">
    <source>
        <dbReference type="EMBL" id="SKC42540.1"/>
    </source>
</evidence>
<comment type="similarity">
    <text evidence="10">In the C-terminal section; belongs to the cytidylyltransferase family.</text>
</comment>
<evidence type="ECO:0000256" key="4">
    <source>
        <dbReference type="ARBA" id="ARBA00022741"/>
    </source>
</evidence>
<comment type="pathway">
    <text evidence="10">Nucleotide-sugar biosynthesis; ADP-L-glycero-beta-D-manno-heptose biosynthesis; ADP-L-glycero-beta-D-manno-heptose from D-glycero-beta-D-manno-heptose 7-phosphate: step 1/4.</text>
</comment>
<evidence type="ECO:0000256" key="7">
    <source>
        <dbReference type="ARBA" id="ARBA00023268"/>
    </source>
</evidence>
<dbReference type="InterPro" id="IPR011611">
    <property type="entry name" value="PfkB_dom"/>
</dbReference>
<comment type="function">
    <text evidence="10">Catalyzes the ADP transfer from ATP to D-glycero-beta-D-manno-heptose 1-phosphate, yielding ADP-D-glycero-beta-D-manno-heptose.</text>
</comment>
<evidence type="ECO:0000259" key="12">
    <source>
        <dbReference type="Pfam" id="PF01467"/>
    </source>
</evidence>
<evidence type="ECO:0000313" key="14">
    <source>
        <dbReference type="Proteomes" id="UP000190827"/>
    </source>
</evidence>
<dbReference type="Proteomes" id="UP000190827">
    <property type="component" value="Unassembled WGS sequence"/>
</dbReference>
<accession>A0ABY1LHX0</accession>
<keyword evidence="3 10" id="KW-0548">Nucleotidyltransferase</keyword>
<evidence type="ECO:0000256" key="2">
    <source>
        <dbReference type="ARBA" id="ARBA00022679"/>
    </source>
</evidence>
<dbReference type="InterPro" id="IPR011914">
    <property type="entry name" value="RfaE_dom_II"/>
</dbReference>
<evidence type="ECO:0000256" key="3">
    <source>
        <dbReference type="ARBA" id="ARBA00022695"/>
    </source>
</evidence>
<name>A0ABY1LHX0_9MICO</name>
<sequence length="509" mass="53136">MNDHERHDDRGADQLDDRVAALDVAARIRAAAPRVVVAGDAILDRWLRGDVTRVSREAPVPVVEVDEPELCAGGAANTAVNLAALGASVSLIAVLGADEDGRALDALLRRAGVDTASTLVREGVCTASKTRVLGADQIIVRVDHLPKGGPSDADRAALRQALSTVAEDDVLIVCDYGTGCFDDDTVAWLARHRPPARTLVVDAHDGRRWAPMRPDLVTPNALEAGLLLGRPLAPGVPRAEAVAASQDELLAAAGASSAVVTLDRDGTVALRPGVPPTRTRARIAPEHQASGAGDTFVAALATAVAVGASVDVGARFAQAAADVVTARPGTAVARLAEVERAIGDPGGGGGTRFLDAPDLVDALAERRAAGSRIVFTNGCFDVIHRGHTTHLRQAKALGDVLVVALNDDASVRRLKGPERPVNPLGDRVAVLEALDCIDYLTTFGDDTPIALLEALRPDVYAKGGDYTPEMLAETEVVRAAGGEVRILDFLPDHSTTRVVDRIRSTAPTS</sequence>
<dbReference type="EC" id="2.7.7.70" evidence="10"/>
<keyword evidence="7 10" id="KW-0511">Multifunctional enzyme</keyword>
<evidence type="ECO:0000256" key="1">
    <source>
        <dbReference type="ARBA" id="ARBA00004713"/>
    </source>
</evidence>
<feature type="domain" description="Carbohydrate kinase PfkB" evidence="11">
    <location>
        <begin position="35"/>
        <end position="331"/>
    </location>
</feature>
<dbReference type="HAMAP" id="MF_01603">
    <property type="entry name" value="HldE"/>
    <property type="match status" value="1"/>
</dbReference>
<feature type="domain" description="Cytidyltransferase-like" evidence="12">
    <location>
        <begin position="375"/>
        <end position="470"/>
    </location>
</feature>
<evidence type="ECO:0000256" key="6">
    <source>
        <dbReference type="ARBA" id="ARBA00022840"/>
    </source>
</evidence>
<dbReference type="InterPro" id="IPR004821">
    <property type="entry name" value="Cyt_trans-like"/>
</dbReference>
<dbReference type="PANTHER" id="PTHR46969">
    <property type="entry name" value="BIFUNCTIONAL PROTEIN HLDE"/>
    <property type="match status" value="1"/>
</dbReference>
<dbReference type="SUPFAM" id="SSF52374">
    <property type="entry name" value="Nucleotidylyl transferase"/>
    <property type="match status" value="1"/>
</dbReference>
<dbReference type="Gene3D" id="3.40.50.620">
    <property type="entry name" value="HUPs"/>
    <property type="match status" value="1"/>
</dbReference>
<dbReference type="InterPro" id="IPR014729">
    <property type="entry name" value="Rossmann-like_a/b/a_fold"/>
</dbReference>
<comment type="subunit">
    <text evidence="10">Homodimer.</text>
</comment>
<dbReference type="Pfam" id="PF01467">
    <property type="entry name" value="CTP_transf_like"/>
    <property type="match status" value="1"/>
</dbReference>
<keyword evidence="2 10" id="KW-0808">Transferase</keyword>
<dbReference type="GO" id="GO:0016779">
    <property type="term" value="F:nucleotidyltransferase activity"/>
    <property type="evidence" value="ECO:0007669"/>
    <property type="project" value="UniProtKB-KW"/>
</dbReference>
<dbReference type="InterPro" id="IPR029056">
    <property type="entry name" value="Ribokinase-like"/>
</dbReference>
<dbReference type="SUPFAM" id="SSF53613">
    <property type="entry name" value="Ribokinase-like"/>
    <property type="match status" value="1"/>
</dbReference>
<comment type="catalytic activity">
    <reaction evidence="10">
        <text>D-glycero-beta-D-manno-heptose 7-phosphate + ATP = D-glycero-beta-D-manno-heptose 1,7-bisphosphate + ADP + H(+)</text>
        <dbReference type="Rhea" id="RHEA:27473"/>
        <dbReference type="ChEBI" id="CHEBI:15378"/>
        <dbReference type="ChEBI" id="CHEBI:30616"/>
        <dbReference type="ChEBI" id="CHEBI:60204"/>
        <dbReference type="ChEBI" id="CHEBI:60208"/>
        <dbReference type="ChEBI" id="CHEBI:456216"/>
        <dbReference type="EC" id="2.7.1.167"/>
    </reaction>
</comment>
<feature type="region of interest" description="Ribokinase" evidence="10">
    <location>
        <begin position="1"/>
        <end position="344"/>
    </location>
</feature>
<comment type="pathway">
    <text evidence="1">Bacterial outer membrane biogenesis; LPS core biosynthesis.</text>
</comment>
<organism evidence="13 14">
    <name type="scientific">Plantibacter cousiniae</name>
    <name type="common">nom. nud.</name>
    <dbReference type="NCBI Taxonomy" id="199709"/>
    <lineage>
        <taxon>Bacteria</taxon>
        <taxon>Bacillati</taxon>
        <taxon>Actinomycetota</taxon>
        <taxon>Actinomycetes</taxon>
        <taxon>Micrococcales</taxon>
        <taxon>Microbacteriaceae</taxon>
        <taxon>Plantibacter</taxon>
    </lineage>
</organism>
<dbReference type="InterPro" id="IPR002173">
    <property type="entry name" value="Carboh/pur_kinase_PfkB_CS"/>
</dbReference>
<keyword evidence="4 10" id="KW-0547">Nucleotide-binding</keyword>
<reference evidence="13 14" key="1">
    <citation type="submission" date="2017-02" db="EMBL/GenBank/DDBJ databases">
        <authorList>
            <person name="Varghese N."/>
            <person name="Submissions S."/>
        </authorList>
    </citation>
    <scope>NUCLEOTIDE SEQUENCE [LARGE SCALE GENOMIC DNA]</scope>
    <source>
        <strain evidence="13 14">VKM Ac-1787</strain>
    </source>
</reference>
<dbReference type="EMBL" id="FUZO01000001">
    <property type="protein sequence ID" value="SKC42540.1"/>
    <property type="molecule type" value="Genomic_DNA"/>
</dbReference>
<evidence type="ECO:0000256" key="5">
    <source>
        <dbReference type="ARBA" id="ARBA00022777"/>
    </source>
</evidence>
<keyword evidence="14" id="KW-1185">Reference proteome</keyword>
<gene>
    <name evidence="10" type="primary">hldE</name>
    <name evidence="13" type="ORF">SAMN06295973_0822</name>
</gene>
<keyword evidence="5 10" id="KW-0418">Kinase</keyword>
<dbReference type="PROSITE" id="PS00583">
    <property type="entry name" value="PFKB_KINASES_1"/>
    <property type="match status" value="1"/>
</dbReference>
<dbReference type="EC" id="2.7.1.167" evidence="10"/>
<evidence type="ECO:0000256" key="10">
    <source>
        <dbReference type="HAMAP-Rule" id="MF_01603"/>
    </source>
</evidence>
<feature type="binding site" evidence="10">
    <location>
        <begin position="220"/>
        <end position="223"/>
    </location>
    <ligand>
        <name>ATP</name>
        <dbReference type="ChEBI" id="CHEBI:30616"/>
    </ligand>
</feature>
<feature type="region of interest" description="Cytidylyltransferase" evidence="10">
    <location>
        <begin position="375"/>
        <end position="509"/>
    </location>
</feature>
<dbReference type="NCBIfam" id="TIGR00125">
    <property type="entry name" value="cyt_tran_rel"/>
    <property type="match status" value="1"/>
</dbReference>
<dbReference type="Pfam" id="PF00294">
    <property type="entry name" value="PfkB"/>
    <property type="match status" value="1"/>
</dbReference>
<protein>
    <recommendedName>
        <fullName evidence="10">Bifunctional protein HldE</fullName>
    </recommendedName>
    <domain>
        <recommendedName>
            <fullName evidence="10">D-beta-D-heptose 7-phosphate kinase</fullName>
            <ecNumber evidence="10">2.7.1.167</ecNumber>
        </recommendedName>
        <alternativeName>
            <fullName evidence="10">D-beta-D-heptose 7-phosphotransferase</fullName>
        </alternativeName>
        <alternativeName>
            <fullName evidence="10">D-glycero-beta-D-manno-heptose-7-phosphate kinase</fullName>
        </alternativeName>
    </domain>
    <domain>
        <recommendedName>
            <fullName evidence="10">D-beta-D-heptose 1-phosphate adenylyltransferase</fullName>
            <ecNumber evidence="10">2.7.7.70</ecNumber>
        </recommendedName>
        <alternativeName>
            <fullName evidence="10">D-glycero-beta-D-manno-heptose 1-phosphate adenylyltransferase</fullName>
        </alternativeName>
    </domain>
</protein>
<comment type="similarity">
    <text evidence="10">In the N-terminal section; belongs to the carbohydrate kinase PfkB family.</text>
</comment>
<keyword evidence="6 10" id="KW-0067">ATP-binding</keyword>
<dbReference type="InterPro" id="IPR023030">
    <property type="entry name" value="Bifunc_HldE"/>
</dbReference>
<comment type="pathway">
    <text evidence="10">Nucleotide-sugar biosynthesis; ADP-L-glycero-beta-D-manno-heptose biosynthesis; ADP-L-glycero-beta-D-manno-heptose from D-glycero-beta-D-manno-heptose 7-phosphate: step 3/4.</text>
</comment>
<comment type="function">
    <text evidence="10">Catalyzes the phosphorylation of D-glycero-D-manno-heptose 7-phosphate at the C-1 position to selectively form D-glycero-beta-D-manno-heptose-1,7-bisphosphate.</text>
</comment>
<evidence type="ECO:0000256" key="9">
    <source>
        <dbReference type="ARBA" id="ARBA00047428"/>
    </source>
</evidence>
<dbReference type="PANTHER" id="PTHR46969:SF1">
    <property type="entry name" value="BIFUNCTIONAL PROTEIN HLDE"/>
    <property type="match status" value="1"/>
</dbReference>
<feature type="active site" evidence="10">
    <location>
        <position position="294"/>
    </location>
</feature>
<comment type="catalytic activity">
    <reaction evidence="9 10">
        <text>D-glycero-beta-D-manno-heptose 1-phosphate + ATP + H(+) = ADP-D-glycero-beta-D-manno-heptose + diphosphate</text>
        <dbReference type="Rhea" id="RHEA:27465"/>
        <dbReference type="ChEBI" id="CHEBI:15378"/>
        <dbReference type="ChEBI" id="CHEBI:30616"/>
        <dbReference type="ChEBI" id="CHEBI:33019"/>
        <dbReference type="ChEBI" id="CHEBI:59967"/>
        <dbReference type="ChEBI" id="CHEBI:61593"/>
        <dbReference type="EC" id="2.7.7.70"/>
    </reaction>
</comment>
<dbReference type="NCBIfam" id="TIGR02199">
    <property type="entry name" value="rfaE_dom_II"/>
    <property type="match status" value="1"/>
</dbReference>
<dbReference type="Gene3D" id="3.40.1190.20">
    <property type="match status" value="1"/>
</dbReference>
<dbReference type="RefSeq" id="WP_139382382.1">
    <property type="nucleotide sequence ID" value="NZ_FUZO01000001.1"/>
</dbReference>
<evidence type="ECO:0000259" key="11">
    <source>
        <dbReference type="Pfam" id="PF00294"/>
    </source>
</evidence>
<evidence type="ECO:0000256" key="8">
    <source>
        <dbReference type="ARBA" id="ARBA00023277"/>
    </source>
</evidence>
<proteinExistence type="inferred from homology"/>
<keyword evidence="8 10" id="KW-0119">Carbohydrate metabolism</keyword>
<comment type="caution">
    <text evidence="13">The sequence shown here is derived from an EMBL/GenBank/DDBJ whole genome shotgun (WGS) entry which is preliminary data.</text>
</comment>